<evidence type="ECO:0000259" key="1">
    <source>
        <dbReference type="PROSITE" id="PS50048"/>
    </source>
</evidence>
<dbReference type="InParanoid" id="A0A401GEH7"/>
<dbReference type="GO" id="GO:0000981">
    <property type="term" value="F:DNA-binding transcription factor activity, RNA polymerase II-specific"/>
    <property type="evidence" value="ECO:0007669"/>
    <property type="project" value="InterPro"/>
</dbReference>
<name>A0A401GEH7_9APHY</name>
<dbReference type="PROSITE" id="PS00463">
    <property type="entry name" value="ZN2_CY6_FUNGAL_1"/>
    <property type="match status" value="1"/>
</dbReference>
<dbReference type="RefSeq" id="XP_027611454.1">
    <property type="nucleotide sequence ID" value="XM_027755653.1"/>
</dbReference>
<gene>
    <name evidence="2" type="ORF">SCP_0302560</name>
</gene>
<dbReference type="CDD" id="cd00067">
    <property type="entry name" value="GAL4"/>
    <property type="match status" value="1"/>
</dbReference>
<dbReference type="SUPFAM" id="SSF57701">
    <property type="entry name" value="Zn2/Cys6 DNA-binding domain"/>
    <property type="match status" value="1"/>
</dbReference>
<dbReference type="AlphaFoldDB" id="A0A401GEH7"/>
<organism evidence="2 3">
    <name type="scientific">Sparassis crispa</name>
    <dbReference type="NCBI Taxonomy" id="139825"/>
    <lineage>
        <taxon>Eukaryota</taxon>
        <taxon>Fungi</taxon>
        <taxon>Dikarya</taxon>
        <taxon>Basidiomycota</taxon>
        <taxon>Agaricomycotina</taxon>
        <taxon>Agaricomycetes</taxon>
        <taxon>Polyporales</taxon>
        <taxon>Sparassidaceae</taxon>
        <taxon>Sparassis</taxon>
    </lineage>
</organism>
<dbReference type="Proteomes" id="UP000287166">
    <property type="component" value="Unassembled WGS sequence"/>
</dbReference>
<dbReference type="SMART" id="SM00066">
    <property type="entry name" value="GAL4"/>
    <property type="match status" value="1"/>
</dbReference>
<dbReference type="OrthoDB" id="39175at2759"/>
<dbReference type="GO" id="GO:0008270">
    <property type="term" value="F:zinc ion binding"/>
    <property type="evidence" value="ECO:0007669"/>
    <property type="project" value="InterPro"/>
</dbReference>
<feature type="domain" description="Zn(2)-C6 fungal-type" evidence="1">
    <location>
        <begin position="354"/>
        <end position="389"/>
    </location>
</feature>
<dbReference type="EMBL" id="BFAD01000003">
    <property type="protein sequence ID" value="GBE80541.1"/>
    <property type="molecule type" value="Genomic_DNA"/>
</dbReference>
<dbReference type="InterPro" id="IPR001138">
    <property type="entry name" value="Zn2Cys6_DnaBD"/>
</dbReference>
<keyword evidence="3" id="KW-1185">Reference proteome</keyword>
<sequence length="418" mass="46300">MSAQPDFSALWEFGVHELNYLLDQYHEPAGECNEPGIYNYYENHADSTLLQSYLAAPAYINQYDSYSGVYGPFHESLSLPCQPLRPDYPRHTPELYQEALGGDDATSYTPEPPTPGTIDATASSLPAQLVNLPLYEPEEVLNVRRSSYYEPFNKSEVVIYNDAVPAVETFNYHACAKQRRSRHELAAATRQLEEPQTYKHEATDSYLAQPCTQLIFPDGAQSISAEPAALELEIPPFIIPSQPRRVEVTPTKQEQYDTLLPTNAPKPLRAPKSRAAPVTVELPYPTQASIVTPSQSAQPDTINPSLLLTEAACGLGKVMYSPFSMQPMSASLYGPVPSGVPRVKKRFKRGTAVACLFCRKRKIACGGSVQGSSDKTCIQCSRRNQKCEYPPSADCSYMFREVPDDSGRMIHIMPEDGA</sequence>
<dbReference type="PROSITE" id="PS50048">
    <property type="entry name" value="ZN2_CY6_FUNGAL_2"/>
    <property type="match status" value="1"/>
</dbReference>
<protein>
    <recommendedName>
        <fullName evidence="1">Zn(2)-C6 fungal-type domain-containing protein</fullName>
    </recommendedName>
</protein>
<dbReference type="Gene3D" id="4.10.240.10">
    <property type="entry name" value="Zn(2)-C6 fungal-type DNA-binding domain"/>
    <property type="match status" value="1"/>
</dbReference>
<reference evidence="2 3" key="1">
    <citation type="journal article" date="2018" name="Sci. Rep.">
        <title>Genome sequence of the cauliflower mushroom Sparassis crispa (Hanabiratake) and its association with beneficial usage.</title>
        <authorList>
            <person name="Kiyama R."/>
            <person name="Furutani Y."/>
            <person name="Kawaguchi K."/>
            <person name="Nakanishi T."/>
        </authorList>
    </citation>
    <scope>NUCLEOTIDE SEQUENCE [LARGE SCALE GENOMIC DNA]</scope>
</reference>
<comment type="caution">
    <text evidence="2">The sequence shown here is derived from an EMBL/GenBank/DDBJ whole genome shotgun (WGS) entry which is preliminary data.</text>
</comment>
<evidence type="ECO:0000313" key="3">
    <source>
        <dbReference type="Proteomes" id="UP000287166"/>
    </source>
</evidence>
<proteinExistence type="predicted"/>
<accession>A0A401GEH7</accession>
<evidence type="ECO:0000313" key="2">
    <source>
        <dbReference type="EMBL" id="GBE80541.1"/>
    </source>
</evidence>
<dbReference type="STRING" id="139825.A0A401GEH7"/>
<dbReference type="InterPro" id="IPR036864">
    <property type="entry name" value="Zn2-C6_fun-type_DNA-bd_sf"/>
</dbReference>
<dbReference type="GeneID" id="38777458"/>